<gene>
    <name evidence="1" type="ORF">GH808_02970</name>
</gene>
<evidence type="ECO:0000313" key="1">
    <source>
        <dbReference type="EMBL" id="MBC3803399.1"/>
    </source>
</evidence>
<accession>A0ABR6WSX1</accession>
<comment type="caution">
    <text evidence="1">The sequence shown here is derived from an EMBL/GenBank/DDBJ whole genome shotgun (WGS) entry which is preliminary data.</text>
</comment>
<keyword evidence="2" id="KW-1185">Reference proteome</keyword>
<sequence>MNKKMNYLDFNYDAVACYDAEYKSLALSTAQIDEGIRELADAINQCKCLVTINSCQGFLIENEKSKHCPIAYVDFFVLEHCYTVVEALFMLLVEEFRSCIICKMEYQADFDIIDDPGGEIAEDNGYVIPRYHIEFEELKDNLHELMYQEVVELIKAYVISVNKWYELEYPDFFEENEEDHMASL</sequence>
<protein>
    <submittedName>
        <fullName evidence="1">Uncharacterized protein</fullName>
    </submittedName>
</protein>
<dbReference type="EMBL" id="WJBC01000003">
    <property type="protein sequence ID" value="MBC3803399.1"/>
    <property type="molecule type" value="Genomic_DNA"/>
</dbReference>
<organism evidence="1 2">
    <name type="scientific">Acetobacterium fimetarium</name>
    <dbReference type="NCBI Taxonomy" id="52691"/>
    <lineage>
        <taxon>Bacteria</taxon>
        <taxon>Bacillati</taxon>
        <taxon>Bacillota</taxon>
        <taxon>Clostridia</taxon>
        <taxon>Eubacteriales</taxon>
        <taxon>Eubacteriaceae</taxon>
        <taxon>Acetobacterium</taxon>
    </lineage>
</organism>
<name>A0ABR6WSX1_9FIRM</name>
<evidence type="ECO:0000313" key="2">
    <source>
        <dbReference type="Proteomes" id="UP000603234"/>
    </source>
</evidence>
<dbReference type="Proteomes" id="UP000603234">
    <property type="component" value="Unassembled WGS sequence"/>
</dbReference>
<proteinExistence type="predicted"/>
<dbReference type="RefSeq" id="WP_186841328.1">
    <property type="nucleotide sequence ID" value="NZ_WJBC01000003.1"/>
</dbReference>
<reference evidence="1 2" key="1">
    <citation type="journal article" date="2020" name="mSystems">
        <title>Defining Genomic and Predicted Metabolic Features of the Acetobacterium Genus.</title>
        <authorList>
            <person name="Ross D.E."/>
            <person name="Marshall C.W."/>
            <person name="Gulliver D."/>
            <person name="May H.D."/>
            <person name="Norman R.S."/>
        </authorList>
    </citation>
    <scope>NUCLEOTIDE SEQUENCE [LARGE SCALE GENOMIC DNA]</scope>
    <source>
        <strain evidence="1 2">DSM 8238</strain>
    </source>
</reference>